<dbReference type="InterPro" id="IPR013320">
    <property type="entry name" value="ConA-like_dom_sf"/>
</dbReference>
<dbReference type="SUPFAM" id="SSF49899">
    <property type="entry name" value="Concanavalin A-like lectins/glucanases"/>
    <property type="match status" value="1"/>
</dbReference>
<dbReference type="PANTHER" id="PTHR32401">
    <property type="entry name" value="CONCANAVALIN A-LIKE LECTIN FAMILY PROTEIN"/>
    <property type="match status" value="1"/>
</dbReference>
<evidence type="ECO:0000256" key="2">
    <source>
        <dbReference type="ARBA" id="ARBA00022734"/>
    </source>
</evidence>
<protein>
    <recommendedName>
        <fullName evidence="5">Legume lectin domain-containing protein</fullName>
    </recommendedName>
</protein>
<keyword evidence="4" id="KW-0812">Transmembrane</keyword>
<reference evidence="6 7" key="1">
    <citation type="submission" date="2024-01" db="EMBL/GenBank/DDBJ databases">
        <title>The genomes of 5 underutilized Papilionoideae crops provide insights into root nodulation and disease resistanc.</title>
        <authorList>
            <person name="Yuan L."/>
        </authorList>
    </citation>
    <scope>NUCLEOTIDE SEQUENCE [LARGE SCALE GENOMIC DNA]</scope>
    <source>
        <strain evidence="6">ZHUSHIDOU_FW_LH</strain>
        <tissue evidence="6">Leaf</tissue>
    </source>
</reference>
<evidence type="ECO:0000313" key="6">
    <source>
        <dbReference type="EMBL" id="KAK7251920.1"/>
    </source>
</evidence>
<dbReference type="Gene3D" id="2.60.120.200">
    <property type="match status" value="1"/>
</dbReference>
<feature type="domain" description="Legume lectin" evidence="5">
    <location>
        <begin position="33"/>
        <end position="276"/>
    </location>
</feature>
<dbReference type="GO" id="GO:0030246">
    <property type="term" value="F:carbohydrate binding"/>
    <property type="evidence" value="ECO:0007669"/>
    <property type="project" value="UniProtKB-KW"/>
</dbReference>
<feature type="transmembrane region" description="Helical" evidence="4">
    <location>
        <begin position="6"/>
        <end position="25"/>
    </location>
</feature>
<evidence type="ECO:0000256" key="4">
    <source>
        <dbReference type="SAM" id="Phobius"/>
    </source>
</evidence>
<comment type="caution">
    <text evidence="6">The sequence shown here is derived from an EMBL/GenBank/DDBJ whole genome shotgun (WGS) entry which is preliminary data.</text>
</comment>
<keyword evidence="4" id="KW-1133">Transmembrane helix</keyword>
<evidence type="ECO:0000313" key="7">
    <source>
        <dbReference type="Proteomes" id="UP001372338"/>
    </source>
</evidence>
<comment type="similarity">
    <text evidence="1">Belongs to the leguminous lectin family.</text>
</comment>
<dbReference type="AlphaFoldDB" id="A0AAN9EA20"/>
<name>A0AAN9EA20_CROPI</name>
<evidence type="ECO:0000256" key="1">
    <source>
        <dbReference type="ARBA" id="ARBA00007606"/>
    </source>
</evidence>
<dbReference type="PIRSF" id="PIRSF002690">
    <property type="entry name" value="L-type_lectin_plant"/>
    <property type="match status" value="1"/>
</dbReference>
<dbReference type="InterPro" id="IPR050258">
    <property type="entry name" value="Leguminous_Lectin"/>
</dbReference>
<dbReference type="Proteomes" id="UP001372338">
    <property type="component" value="Unassembled WGS sequence"/>
</dbReference>
<keyword evidence="7" id="KW-1185">Reference proteome</keyword>
<dbReference type="CDD" id="cd06899">
    <property type="entry name" value="lectin_legume_LecRK_Arcelin_ConA"/>
    <property type="match status" value="1"/>
</dbReference>
<gene>
    <name evidence="6" type="ORF">RIF29_35531</name>
</gene>
<dbReference type="EMBL" id="JAYWIO010000007">
    <property type="protein sequence ID" value="KAK7251920.1"/>
    <property type="molecule type" value="Genomic_DNA"/>
</dbReference>
<organism evidence="6 7">
    <name type="scientific">Crotalaria pallida</name>
    <name type="common">Smooth rattlebox</name>
    <name type="synonym">Crotalaria striata</name>
    <dbReference type="NCBI Taxonomy" id="3830"/>
    <lineage>
        <taxon>Eukaryota</taxon>
        <taxon>Viridiplantae</taxon>
        <taxon>Streptophyta</taxon>
        <taxon>Embryophyta</taxon>
        <taxon>Tracheophyta</taxon>
        <taxon>Spermatophyta</taxon>
        <taxon>Magnoliopsida</taxon>
        <taxon>eudicotyledons</taxon>
        <taxon>Gunneridae</taxon>
        <taxon>Pentapetalae</taxon>
        <taxon>rosids</taxon>
        <taxon>fabids</taxon>
        <taxon>Fabales</taxon>
        <taxon>Fabaceae</taxon>
        <taxon>Papilionoideae</taxon>
        <taxon>50 kb inversion clade</taxon>
        <taxon>genistoids sensu lato</taxon>
        <taxon>core genistoids</taxon>
        <taxon>Crotalarieae</taxon>
        <taxon>Crotalaria</taxon>
    </lineage>
</organism>
<dbReference type="PANTHER" id="PTHR32401:SF14">
    <property type="entry name" value="LECTIN 5"/>
    <property type="match status" value="1"/>
</dbReference>
<keyword evidence="3" id="KW-0464">Manganese</keyword>
<sequence>MSQLLATKTAISVSFSISILFLFLFNNVKSDFSFNFHTFGPEAAKVIGILNQASVSNGVIQLTMKDKSGNPLKHSVGQAGIVQPIQIYDKSKGVVADFTTEFTFVVNKKGRKDHGDGFGFIIISPSFSFPDPKESSGGFLGMFNSHTAFKSLHQQVVLVEFDSFANEWDPLPISQNAHIGIDVSSIKSVATTPWASDFRPDGTVANACISYNSHAKELSVEVSYPNNGHQVVANSSLTHHIDLMTVLPEHVLIGFSASTGDLVETHDILSWSFTSTLVKK</sequence>
<proteinExistence type="inferred from homology"/>
<evidence type="ECO:0000259" key="5">
    <source>
        <dbReference type="Pfam" id="PF00139"/>
    </source>
</evidence>
<dbReference type="InterPro" id="IPR001220">
    <property type="entry name" value="Legume_lectin_dom"/>
</dbReference>
<evidence type="ECO:0000256" key="3">
    <source>
        <dbReference type="ARBA" id="ARBA00023211"/>
    </source>
</evidence>
<keyword evidence="4" id="KW-0472">Membrane</keyword>
<dbReference type="Pfam" id="PF00139">
    <property type="entry name" value="Lectin_legB"/>
    <property type="match status" value="1"/>
</dbReference>
<keyword evidence="2" id="KW-0430">Lectin</keyword>
<dbReference type="InterPro" id="IPR016363">
    <property type="entry name" value="L-lectin"/>
</dbReference>
<accession>A0AAN9EA20</accession>